<reference evidence="1 2" key="1">
    <citation type="submission" date="2019-04" db="EMBL/GenBank/DDBJ databases">
        <title>Chromosome genome assembly for Takifugu flavidus.</title>
        <authorList>
            <person name="Xiao S."/>
        </authorList>
    </citation>
    <scope>NUCLEOTIDE SEQUENCE [LARGE SCALE GENOMIC DNA]</scope>
    <source>
        <strain evidence="1">HTHZ2018</strain>
        <tissue evidence="1">Muscle</tissue>
    </source>
</reference>
<dbReference type="EMBL" id="RHFK02000011">
    <property type="protein sequence ID" value="TWW68962.1"/>
    <property type="molecule type" value="Genomic_DNA"/>
</dbReference>
<evidence type="ECO:0000313" key="1">
    <source>
        <dbReference type="EMBL" id="TWW68962.1"/>
    </source>
</evidence>
<dbReference type="Proteomes" id="UP000324091">
    <property type="component" value="Chromosome 19"/>
</dbReference>
<comment type="caution">
    <text evidence="1">The sequence shown here is derived from an EMBL/GenBank/DDBJ whole genome shotgun (WGS) entry which is preliminary data.</text>
</comment>
<protein>
    <submittedName>
        <fullName evidence="1">Uncharacterized protein</fullName>
    </submittedName>
</protein>
<sequence>MWTLRIFPPRPSCPGELATNQDQAIPASILSSCGKPAGMSRRRLESGGEAASCCQGQKVPSGVRSTLHFIKPLPNCEGHVPEDAPSEFLQAAAHGRAVMWRYRRVPSDRRVH</sequence>
<keyword evidence="2" id="KW-1185">Reference proteome</keyword>
<dbReference type="PROSITE" id="PS51257">
    <property type="entry name" value="PROKAR_LIPOPROTEIN"/>
    <property type="match status" value="1"/>
</dbReference>
<name>A0A5C6NMY7_9TELE</name>
<proteinExistence type="predicted"/>
<dbReference type="AlphaFoldDB" id="A0A5C6NMY7"/>
<evidence type="ECO:0000313" key="2">
    <source>
        <dbReference type="Proteomes" id="UP000324091"/>
    </source>
</evidence>
<organism evidence="1 2">
    <name type="scientific">Takifugu flavidus</name>
    <name type="common">sansaifugu</name>
    <dbReference type="NCBI Taxonomy" id="433684"/>
    <lineage>
        <taxon>Eukaryota</taxon>
        <taxon>Metazoa</taxon>
        <taxon>Chordata</taxon>
        <taxon>Craniata</taxon>
        <taxon>Vertebrata</taxon>
        <taxon>Euteleostomi</taxon>
        <taxon>Actinopterygii</taxon>
        <taxon>Neopterygii</taxon>
        <taxon>Teleostei</taxon>
        <taxon>Neoteleostei</taxon>
        <taxon>Acanthomorphata</taxon>
        <taxon>Eupercaria</taxon>
        <taxon>Tetraodontiformes</taxon>
        <taxon>Tetradontoidea</taxon>
        <taxon>Tetraodontidae</taxon>
        <taxon>Takifugu</taxon>
    </lineage>
</organism>
<gene>
    <name evidence="1" type="ORF">D4764_19G0007600</name>
</gene>
<accession>A0A5C6NMY7</accession>